<gene>
    <name evidence="1" type="ORF">Pint_25112</name>
</gene>
<keyword evidence="2" id="KW-1185">Reference proteome</keyword>
<protein>
    <submittedName>
        <fullName evidence="1">Uncharacterized protein</fullName>
    </submittedName>
</protein>
<dbReference type="EMBL" id="CM047742">
    <property type="protein sequence ID" value="KAJ0034791.1"/>
    <property type="molecule type" value="Genomic_DNA"/>
</dbReference>
<evidence type="ECO:0000313" key="2">
    <source>
        <dbReference type="Proteomes" id="UP001163603"/>
    </source>
</evidence>
<proteinExistence type="predicted"/>
<comment type="caution">
    <text evidence="1">The sequence shown here is derived from an EMBL/GenBank/DDBJ whole genome shotgun (WGS) entry which is preliminary data.</text>
</comment>
<accession>A0ACC0YD78</accession>
<name>A0ACC0YD78_9ROSI</name>
<reference evidence="2" key="1">
    <citation type="journal article" date="2023" name="G3 (Bethesda)">
        <title>Genome assembly and association tests identify interacting loci associated with vigor, precocity, and sex in interspecific pistachio rootstocks.</title>
        <authorList>
            <person name="Palmer W."/>
            <person name="Jacygrad E."/>
            <person name="Sagayaradj S."/>
            <person name="Cavanaugh K."/>
            <person name="Han R."/>
            <person name="Bertier L."/>
            <person name="Beede B."/>
            <person name="Kafkas S."/>
            <person name="Golino D."/>
            <person name="Preece J."/>
            <person name="Michelmore R."/>
        </authorList>
    </citation>
    <scope>NUCLEOTIDE SEQUENCE [LARGE SCALE GENOMIC DNA]</scope>
</reference>
<dbReference type="Proteomes" id="UP001163603">
    <property type="component" value="Chromosome 7"/>
</dbReference>
<organism evidence="1 2">
    <name type="scientific">Pistacia integerrima</name>
    <dbReference type="NCBI Taxonomy" id="434235"/>
    <lineage>
        <taxon>Eukaryota</taxon>
        <taxon>Viridiplantae</taxon>
        <taxon>Streptophyta</taxon>
        <taxon>Embryophyta</taxon>
        <taxon>Tracheophyta</taxon>
        <taxon>Spermatophyta</taxon>
        <taxon>Magnoliopsida</taxon>
        <taxon>eudicotyledons</taxon>
        <taxon>Gunneridae</taxon>
        <taxon>Pentapetalae</taxon>
        <taxon>rosids</taxon>
        <taxon>malvids</taxon>
        <taxon>Sapindales</taxon>
        <taxon>Anacardiaceae</taxon>
        <taxon>Pistacia</taxon>
    </lineage>
</organism>
<sequence length="222" mass="25197">MSYWFSKPPAVGASGAIFGLVGSLAVFVTRHRGISGRGREDLQHIAQLIFLNMVIGLQFKGIDNWGHLVECSNRCLCDILMPWGLLGGTAMSWLLGPAWKSQLQSSIFSQASVVFLVLLTPELAIKYRLKMIWCFKTKKYQQKAEKKAFLMKNGKILVEKVIAVGNGRFNPFRVVSIEDLKRATNNFHEGKIIFNGFGYRLYDGFLRDRQVSVMKFDDFFET</sequence>
<evidence type="ECO:0000313" key="1">
    <source>
        <dbReference type="EMBL" id="KAJ0034791.1"/>
    </source>
</evidence>